<comment type="caution">
    <text evidence="2">The sequence shown here is derived from an EMBL/GenBank/DDBJ whole genome shotgun (WGS) entry which is preliminary data.</text>
</comment>
<feature type="transmembrane region" description="Helical" evidence="1">
    <location>
        <begin position="17"/>
        <end position="35"/>
    </location>
</feature>
<keyword evidence="1" id="KW-0472">Membrane</keyword>
<dbReference type="Gene3D" id="2.160.20.80">
    <property type="entry name" value="E3 ubiquitin-protein ligase SopA"/>
    <property type="match status" value="1"/>
</dbReference>
<dbReference type="PANTHER" id="PTHR47200:SF2">
    <property type="entry name" value="THYLAKOID LUMENAL 15 KDA PROTEIN 1, CHLOROPLASTIC"/>
    <property type="match status" value="1"/>
</dbReference>
<evidence type="ECO:0000313" key="2">
    <source>
        <dbReference type="EMBL" id="MFG3816349.1"/>
    </source>
</evidence>
<accession>A0ABW7C543</accession>
<dbReference type="InterPro" id="IPR044213">
    <property type="entry name" value="At2g44920-like"/>
</dbReference>
<dbReference type="SUPFAM" id="SSF141571">
    <property type="entry name" value="Pentapeptide repeat-like"/>
    <property type="match status" value="1"/>
</dbReference>
<dbReference type="Proteomes" id="UP001604335">
    <property type="component" value="Unassembled WGS sequence"/>
</dbReference>
<organism evidence="2 3">
    <name type="scientific">Limnothrix redekei LRLZ20PSL1</name>
    <dbReference type="NCBI Taxonomy" id="3112953"/>
    <lineage>
        <taxon>Bacteria</taxon>
        <taxon>Bacillati</taxon>
        <taxon>Cyanobacteriota</taxon>
        <taxon>Cyanophyceae</taxon>
        <taxon>Pseudanabaenales</taxon>
        <taxon>Pseudanabaenaceae</taxon>
        <taxon>Limnothrix</taxon>
    </lineage>
</organism>
<protein>
    <submittedName>
        <fullName evidence="2">Pentapeptide repeat-containing protein</fullName>
    </submittedName>
</protein>
<reference evidence="3" key="1">
    <citation type="journal article" date="2024" name="Algal Res.">
        <title>Biochemical, toxicological and genomic investigation of a high-biomass producing Limnothrix strain isolated from Italian shallow drinking water reservoir.</title>
        <authorList>
            <person name="Simonazzi M."/>
            <person name="Shishido T.K."/>
            <person name="Delbaje E."/>
            <person name="Wahlsten M."/>
            <person name="Fewer D.P."/>
            <person name="Sivonen K."/>
            <person name="Pezzolesi L."/>
            <person name="Pistocchi R."/>
        </authorList>
    </citation>
    <scope>NUCLEOTIDE SEQUENCE [LARGE SCALE GENOMIC DNA]</scope>
    <source>
        <strain evidence="3">LRLZ20PSL1</strain>
    </source>
</reference>
<evidence type="ECO:0000256" key="1">
    <source>
        <dbReference type="SAM" id="Phobius"/>
    </source>
</evidence>
<feature type="transmembrane region" description="Helical" evidence="1">
    <location>
        <begin position="41"/>
        <end position="64"/>
    </location>
</feature>
<keyword evidence="1" id="KW-1133">Transmembrane helix</keyword>
<name>A0ABW7C543_9CYAN</name>
<proteinExistence type="predicted"/>
<gene>
    <name evidence="2" type="ORF">VPK24_01765</name>
</gene>
<evidence type="ECO:0000313" key="3">
    <source>
        <dbReference type="Proteomes" id="UP001604335"/>
    </source>
</evidence>
<dbReference type="PANTHER" id="PTHR47200">
    <property type="entry name" value="THYLAKOID LUMENAL 15 KDA PROTEIN 1, CHLOROPLASTIC"/>
    <property type="match status" value="1"/>
</dbReference>
<sequence>MIVFSHHSSQRSRSARSILSCGFLSLGFLPCGFVFSRLRAAVGAIVLTALLAVSGLGIAAPAWAASSAAIRAIDDAEVSNRNFAGQNLERAEFASENLEQADFHGANLRGAVFNGSNLSGANLQGVDFSNGIGYLSNFNGADLTDAVLSDAMLLRSTFKGAKVQGADFTYAALDRLQAAQLCEYAAGINPQTGADTRESLECP</sequence>
<dbReference type="InterPro" id="IPR001646">
    <property type="entry name" value="5peptide_repeat"/>
</dbReference>
<dbReference type="RefSeq" id="WP_393010178.1">
    <property type="nucleotide sequence ID" value="NZ_JAZAQF010000007.1"/>
</dbReference>
<keyword evidence="3" id="KW-1185">Reference proteome</keyword>
<dbReference type="EMBL" id="JAZAQF010000007">
    <property type="protein sequence ID" value="MFG3816349.1"/>
    <property type="molecule type" value="Genomic_DNA"/>
</dbReference>
<keyword evidence="1" id="KW-0812">Transmembrane</keyword>
<dbReference type="Pfam" id="PF00805">
    <property type="entry name" value="Pentapeptide"/>
    <property type="match status" value="2"/>
</dbReference>